<dbReference type="PRINTS" id="PR00035">
    <property type="entry name" value="HTHGNTR"/>
</dbReference>
<comment type="caution">
    <text evidence="5">The sequence shown here is derived from an EMBL/GenBank/DDBJ whole genome shotgun (WGS) entry which is preliminary data.</text>
</comment>
<dbReference type="Gene3D" id="1.10.10.10">
    <property type="entry name" value="Winged helix-like DNA-binding domain superfamily/Winged helix DNA-binding domain"/>
    <property type="match status" value="1"/>
</dbReference>
<dbReference type="InterPro" id="IPR036388">
    <property type="entry name" value="WH-like_DNA-bd_sf"/>
</dbReference>
<dbReference type="AlphaFoldDB" id="A0A3M2KZ42"/>
<dbReference type="Gene3D" id="1.20.120.530">
    <property type="entry name" value="GntR ligand-binding domain-like"/>
    <property type="match status" value="1"/>
</dbReference>
<dbReference type="SUPFAM" id="SSF46785">
    <property type="entry name" value="Winged helix' DNA-binding domain"/>
    <property type="match status" value="1"/>
</dbReference>
<feature type="domain" description="HTH gntR-type" evidence="4">
    <location>
        <begin position="51"/>
        <end position="119"/>
    </location>
</feature>
<name>A0A3M2KZ42_9NOCA</name>
<dbReference type="SMART" id="SM00345">
    <property type="entry name" value="HTH_GNTR"/>
    <property type="match status" value="1"/>
</dbReference>
<dbReference type="OrthoDB" id="9784718at2"/>
<sequence length="269" mass="29220">MPTISQPGGPGRATKPEITRALPARNSLCACGSTVVPVTVSIPPRPRRRPRSISSEVAAHLEGLMIEGRLRPGDRLPPERELAATMGVSRSSLRQALFELQSKKLVDRTQGRGSIVAESPAGALELADRLRSTETDLAHAGELRDLVEPRIAHLAALRAQQSNLLALESVLERSHPALAAAESLCLDIEFHTLLAHAAQNPLLVTLCTMTTTWTRDTRTLSHRTSEGRRISLDGHHRIYAAVSRHDGRAAAAAMEQHLREVHEISMSAD</sequence>
<dbReference type="Pfam" id="PF00392">
    <property type="entry name" value="GntR"/>
    <property type="match status" value="1"/>
</dbReference>
<evidence type="ECO:0000313" key="5">
    <source>
        <dbReference type="EMBL" id="RMI29906.1"/>
    </source>
</evidence>
<evidence type="ECO:0000256" key="1">
    <source>
        <dbReference type="ARBA" id="ARBA00023015"/>
    </source>
</evidence>
<reference evidence="5 6" key="1">
    <citation type="submission" date="2018-10" db="EMBL/GenBank/DDBJ databases">
        <title>Isolation from cow dung.</title>
        <authorList>
            <person name="Ling L."/>
        </authorList>
    </citation>
    <scope>NUCLEOTIDE SEQUENCE [LARGE SCALE GENOMIC DNA]</scope>
    <source>
        <strain evidence="5 6">NEAU-LL90</strain>
    </source>
</reference>
<protein>
    <submittedName>
        <fullName evidence="5">FadR family transcriptional regulator</fullName>
    </submittedName>
</protein>
<keyword evidence="6" id="KW-1185">Reference proteome</keyword>
<dbReference type="InterPro" id="IPR011711">
    <property type="entry name" value="GntR_C"/>
</dbReference>
<dbReference type="PANTHER" id="PTHR43537">
    <property type="entry name" value="TRANSCRIPTIONAL REGULATOR, GNTR FAMILY"/>
    <property type="match status" value="1"/>
</dbReference>
<evidence type="ECO:0000256" key="3">
    <source>
        <dbReference type="ARBA" id="ARBA00023163"/>
    </source>
</evidence>
<keyword evidence="3" id="KW-0804">Transcription</keyword>
<dbReference type="InterPro" id="IPR008920">
    <property type="entry name" value="TF_FadR/GntR_C"/>
</dbReference>
<dbReference type="SUPFAM" id="SSF48008">
    <property type="entry name" value="GntR ligand-binding domain-like"/>
    <property type="match status" value="1"/>
</dbReference>
<keyword evidence="1" id="KW-0805">Transcription regulation</keyword>
<dbReference type="PROSITE" id="PS50949">
    <property type="entry name" value="HTH_GNTR"/>
    <property type="match status" value="1"/>
</dbReference>
<dbReference type="InterPro" id="IPR036390">
    <property type="entry name" value="WH_DNA-bd_sf"/>
</dbReference>
<dbReference type="SMART" id="SM00895">
    <property type="entry name" value="FCD"/>
    <property type="match status" value="1"/>
</dbReference>
<keyword evidence="2" id="KW-0238">DNA-binding</keyword>
<evidence type="ECO:0000259" key="4">
    <source>
        <dbReference type="PROSITE" id="PS50949"/>
    </source>
</evidence>
<dbReference type="PANTHER" id="PTHR43537:SF5">
    <property type="entry name" value="UXU OPERON TRANSCRIPTIONAL REGULATOR"/>
    <property type="match status" value="1"/>
</dbReference>
<evidence type="ECO:0000313" key="6">
    <source>
        <dbReference type="Proteomes" id="UP000279275"/>
    </source>
</evidence>
<proteinExistence type="predicted"/>
<accession>A0A3M2KZ42</accession>
<dbReference type="InterPro" id="IPR000524">
    <property type="entry name" value="Tscrpt_reg_HTH_GntR"/>
</dbReference>
<gene>
    <name evidence="5" type="ORF">EBN03_24250</name>
</gene>
<dbReference type="GO" id="GO:0003700">
    <property type="term" value="F:DNA-binding transcription factor activity"/>
    <property type="evidence" value="ECO:0007669"/>
    <property type="project" value="InterPro"/>
</dbReference>
<dbReference type="Pfam" id="PF07729">
    <property type="entry name" value="FCD"/>
    <property type="match status" value="1"/>
</dbReference>
<dbReference type="EMBL" id="RFFH01000012">
    <property type="protein sequence ID" value="RMI29906.1"/>
    <property type="molecule type" value="Genomic_DNA"/>
</dbReference>
<organism evidence="5 6">
    <name type="scientific">Nocardia stercoris</name>
    <dbReference type="NCBI Taxonomy" id="2483361"/>
    <lineage>
        <taxon>Bacteria</taxon>
        <taxon>Bacillati</taxon>
        <taxon>Actinomycetota</taxon>
        <taxon>Actinomycetes</taxon>
        <taxon>Mycobacteriales</taxon>
        <taxon>Nocardiaceae</taxon>
        <taxon>Nocardia</taxon>
    </lineage>
</organism>
<dbReference type="GO" id="GO:0003677">
    <property type="term" value="F:DNA binding"/>
    <property type="evidence" value="ECO:0007669"/>
    <property type="project" value="UniProtKB-KW"/>
</dbReference>
<dbReference type="Proteomes" id="UP000279275">
    <property type="component" value="Unassembled WGS sequence"/>
</dbReference>
<dbReference type="CDD" id="cd07377">
    <property type="entry name" value="WHTH_GntR"/>
    <property type="match status" value="1"/>
</dbReference>
<evidence type="ECO:0000256" key="2">
    <source>
        <dbReference type="ARBA" id="ARBA00023125"/>
    </source>
</evidence>